<evidence type="ECO:0000313" key="2">
    <source>
        <dbReference type="Proteomes" id="UP000182235"/>
    </source>
</evidence>
<sequence length="138" mass="14748">MAVSRRKTCTYAGQISTPSHSFQNLNKRWGFSPPQGTTVSLAQPQFGTAAPHIANPPQAPIQTSGCPQQAIALSNNQHGIALIFPESNSIPPDYSEYLEALPWTPPPILGCPTRSHPALTISVALSLPAQPAERKKNA</sequence>
<dbReference type="VEuPathDB" id="FungiDB:AJ78_07476"/>
<protein>
    <submittedName>
        <fullName evidence="1">Uncharacterized protein</fullName>
    </submittedName>
</protein>
<gene>
    <name evidence="1" type="ORF">AJ78_07476</name>
</gene>
<reference evidence="1 2" key="1">
    <citation type="submission" date="2015-07" db="EMBL/GenBank/DDBJ databases">
        <title>Emmonsia species relationships and genome sequence.</title>
        <authorList>
            <consortium name="The Broad Institute Genomics Platform"/>
            <person name="Cuomo C.A."/>
            <person name="Munoz J.F."/>
            <person name="Imamovic A."/>
            <person name="Priest M.E."/>
            <person name="Young S."/>
            <person name="Clay O.K."/>
            <person name="McEwen J.G."/>
        </authorList>
    </citation>
    <scope>NUCLEOTIDE SEQUENCE [LARGE SCALE GENOMIC DNA]</scope>
    <source>
        <strain evidence="1 2">UAMH 9510</strain>
    </source>
</reference>
<name>A0A1J9P7G1_9EURO</name>
<evidence type="ECO:0000313" key="1">
    <source>
        <dbReference type="EMBL" id="OJD11834.1"/>
    </source>
</evidence>
<dbReference type="Proteomes" id="UP000182235">
    <property type="component" value="Unassembled WGS sequence"/>
</dbReference>
<dbReference type="EMBL" id="LGRN01000485">
    <property type="protein sequence ID" value="OJD11834.1"/>
    <property type="molecule type" value="Genomic_DNA"/>
</dbReference>
<dbReference type="AlphaFoldDB" id="A0A1J9P7G1"/>
<proteinExistence type="predicted"/>
<organism evidence="1 2">
    <name type="scientific">Emergomyces pasteurianus Ep9510</name>
    <dbReference type="NCBI Taxonomy" id="1447872"/>
    <lineage>
        <taxon>Eukaryota</taxon>
        <taxon>Fungi</taxon>
        <taxon>Dikarya</taxon>
        <taxon>Ascomycota</taxon>
        <taxon>Pezizomycotina</taxon>
        <taxon>Eurotiomycetes</taxon>
        <taxon>Eurotiomycetidae</taxon>
        <taxon>Onygenales</taxon>
        <taxon>Ajellomycetaceae</taxon>
        <taxon>Emergomyces</taxon>
    </lineage>
</organism>
<comment type="caution">
    <text evidence="1">The sequence shown here is derived from an EMBL/GenBank/DDBJ whole genome shotgun (WGS) entry which is preliminary data.</text>
</comment>
<keyword evidence="2" id="KW-1185">Reference proteome</keyword>
<accession>A0A1J9P7G1</accession>